<dbReference type="Proteomes" id="UP000198931">
    <property type="component" value="Unassembled WGS sequence"/>
</dbReference>
<reference evidence="1 2" key="1">
    <citation type="submission" date="2016-10" db="EMBL/GenBank/DDBJ databases">
        <authorList>
            <person name="de Groot N.N."/>
        </authorList>
    </citation>
    <scope>NUCLEOTIDE SEQUENCE [LARGE SCALE GENOMIC DNA]</scope>
    <source>
        <strain evidence="1 2">DSM 26000</strain>
    </source>
</reference>
<evidence type="ECO:0000313" key="1">
    <source>
        <dbReference type="EMBL" id="SFI55451.1"/>
    </source>
</evidence>
<accession>A0A1I3J557</accession>
<keyword evidence="2" id="KW-1185">Reference proteome</keyword>
<evidence type="ECO:0000313" key="2">
    <source>
        <dbReference type="Proteomes" id="UP000198931"/>
    </source>
</evidence>
<dbReference type="AlphaFoldDB" id="A0A1I3J557"/>
<dbReference type="EMBL" id="FOQT01000005">
    <property type="protein sequence ID" value="SFI55451.1"/>
    <property type="molecule type" value="Genomic_DNA"/>
</dbReference>
<protein>
    <submittedName>
        <fullName evidence="1">Uncharacterized protein</fullName>
    </submittedName>
</protein>
<organism evidence="1 2">
    <name type="scientific">Halpernia frigidisoli</name>
    <dbReference type="NCBI Taxonomy" id="1125876"/>
    <lineage>
        <taxon>Bacteria</taxon>
        <taxon>Pseudomonadati</taxon>
        <taxon>Bacteroidota</taxon>
        <taxon>Flavobacteriia</taxon>
        <taxon>Flavobacteriales</taxon>
        <taxon>Weeksellaceae</taxon>
        <taxon>Chryseobacterium group</taxon>
        <taxon>Halpernia</taxon>
    </lineage>
</organism>
<proteinExistence type="predicted"/>
<sequence length="45" mass="5157">MIILNGLKSKISSKIFSNYNENTVDETIFKVKNLDSYSKICQSKN</sequence>
<name>A0A1I3J557_9FLAO</name>
<gene>
    <name evidence="1" type="ORF">SAMN05443292_2942</name>
</gene>